<keyword evidence="1" id="KW-0560">Oxidoreductase</keyword>
<proteinExistence type="predicted"/>
<dbReference type="Gene3D" id="1.20.1090.10">
    <property type="entry name" value="Dehydroquinate synthase-like - alpha domain"/>
    <property type="match status" value="1"/>
</dbReference>
<dbReference type="PANTHER" id="PTHR11496">
    <property type="entry name" value="ALCOHOL DEHYDROGENASE"/>
    <property type="match status" value="1"/>
</dbReference>
<dbReference type="Proteomes" id="UP001194469">
    <property type="component" value="Unassembled WGS sequence"/>
</dbReference>
<dbReference type="Gene3D" id="3.40.50.1970">
    <property type="match status" value="1"/>
</dbReference>
<accession>A0ABS0IZW0</accession>
<evidence type="ECO:0000313" key="4">
    <source>
        <dbReference type="EMBL" id="MBG3875669.1"/>
    </source>
</evidence>
<evidence type="ECO:0000259" key="2">
    <source>
        <dbReference type="Pfam" id="PF00465"/>
    </source>
</evidence>
<dbReference type="InterPro" id="IPR001670">
    <property type="entry name" value="ADH_Fe/GldA"/>
</dbReference>
<reference evidence="4 5" key="1">
    <citation type="submission" date="2019-08" db="EMBL/GenBank/DDBJ databases">
        <authorList>
            <person name="Luo N."/>
        </authorList>
    </citation>
    <scope>NUCLEOTIDE SEQUENCE [LARGE SCALE GENOMIC DNA]</scope>
    <source>
        <strain evidence="4 5">NCIMB 9442</strain>
    </source>
</reference>
<evidence type="ECO:0000313" key="5">
    <source>
        <dbReference type="Proteomes" id="UP001194469"/>
    </source>
</evidence>
<dbReference type="InterPro" id="IPR056798">
    <property type="entry name" value="ADH_Fe_C"/>
</dbReference>
<dbReference type="CDD" id="cd08184">
    <property type="entry name" value="Fe-ADH_KdnB-like"/>
    <property type="match status" value="1"/>
</dbReference>
<evidence type="ECO:0000256" key="1">
    <source>
        <dbReference type="ARBA" id="ARBA00023002"/>
    </source>
</evidence>
<organism evidence="4 5">
    <name type="scientific">Nitratidesulfovibrio oxamicus</name>
    <dbReference type="NCBI Taxonomy" id="32016"/>
    <lineage>
        <taxon>Bacteria</taxon>
        <taxon>Pseudomonadati</taxon>
        <taxon>Thermodesulfobacteriota</taxon>
        <taxon>Desulfovibrionia</taxon>
        <taxon>Desulfovibrionales</taxon>
        <taxon>Desulfovibrionaceae</taxon>
        <taxon>Nitratidesulfovibrio</taxon>
    </lineage>
</organism>
<name>A0ABS0IZW0_9BACT</name>
<dbReference type="Pfam" id="PF00465">
    <property type="entry name" value="Fe-ADH"/>
    <property type="match status" value="1"/>
</dbReference>
<dbReference type="EMBL" id="VRYY01000022">
    <property type="protein sequence ID" value="MBG3875669.1"/>
    <property type="molecule type" value="Genomic_DNA"/>
</dbReference>
<dbReference type="InterPro" id="IPR039697">
    <property type="entry name" value="Alcohol_dehydrogenase_Fe"/>
</dbReference>
<sequence>MYRNTKNVPFYILGKGSFAQLGDLVDARRAAVAGPAVFFVDHYFRGRELEGRLPKKDGDLVLFVDTTSEPTTEQIDDFAAATRAHDNRLPCTVVAIGGGATLDVGKAVANMLTNPGQAADYQGWDLVKNPAPHKIGVPTLSGTGAECSRTCVLLNAKRGIKLGMNSDITMYDQLLLDPELTRTVPRDQYFYTGMDTYMHCIESLRGSYRNVIVDALAQKAVDMCEEIFLSDDMMAEENLEKMMIASYLGGMSAGNVGVIHPISAGLSVVLHTHHGIANCYALSVLGEFYPEDYPKYARMIERQGVNLPKGLCANLSDDQMKALVASSVVHEKPLTNALGPDFRKILTDEKVISLFKAM</sequence>
<feature type="domain" description="Alcohol dehydrogenase iron-type/glycerol dehydrogenase GldA" evidence="2">
    <location>
        <begin position="11"/>
        <end position="178"/>
    </location>
</feature>
<comment type="caution">
    <text evidence="4">The sequence shown here is derived from an EMBL/GenBank/DDBJ whole genome shotgun (WGS) entry which is preliminary data.</text>
</comment>
<dbReference type="Pfam" id="PF25137">
    <property type="entry name" value="ADH_Fe_C"/>
    <property type="match status" value="1"/>
</dbReference>
<evidence type="ECO:0000259" key="3">
    <source>
        <dbReference type="Pfam" id="PF25137"/>
    </source>
</evidence>
<protein>
    <submittedName>
        <fullName evidence="4">Iron-containing alcohol dehydrogenase</fullName>
    </submittedName>
</protein>
<dbReference type="SUPFAM" id="SSF56796">
    <property type="entry name" value="Dehydroquinate synthase-like"/>
    <property type="match status" value="1"/>
</dbReference>
<feature type="domain" description="Fe-containing alcohol dehydrogenase-like C-terminal" evidence="3">
    <location>
        <begin position="191"/>
        <end position="291"/>
    </location>
</feature>
<keyword evidence="5" id="KW-1185">Reference proteome</keyword>
<dbReference type="RefSeq" id="WP_196607939.1">
    <property type="nucleotide sequence ID" value="NZ_VRYY01000022.1"/>
</dbReference>
<gene>
    <name evidence="4" type="ORF">FVW20_01155</name>
</gene>
<dbReference type="PANTHER" id="PTHR11496:SF104">
    <property type="entry name" value="3-DEOXY-ALPHA-D-MANNO-OCTULOSONATE 8-OXIDASE"/>
    <property type="match status" value="1"/>
</dbReference>